<dbReference type="RefSeq" id="WP_184016732.1">
    <property type="nucleotide sequence ID" value="NZ_JACHFD010000004.1"/>
</dbReference>
<gene>
    <name evidence="1" type="ORF">HNR46_001216</name>
</gene>
<keyword evidence="2" id="KW-1185">Reference proteome</keyword>
<proteinExistence type="predicted"/>
<organism evidence="1 2">
    <name type="scientific">Haloferula luteola</name>
    <dbReference type="NCBI Taxonomy" id="595692"/>
    <lineage>
        <taxon>Bacteria</taxon>
        <taxon>Pseudomonadati</taxon>
        <taxon>Verrucomicrobiota</taxon>
        <taxon>Verrucomicrobiia</taxon>
        <taxon>Verrucomicrobiales</taxon>
        <taxon>Verrucomicrobiaceae</taxon>
        <taxon>Haloferula</taxon>
    </lineage>
</organism>
<reference evidence="1 2" key="1">
    <citation type="submission" date="2020-08" db="EMBL/GenBank/DDBJ databases">
        <title>Genomic Encyclopedia of Type Strains, Phase IV (KMG-IV): sequencing the most valuable type-strain genomes for metagenomic binning, comparative biology and taxonomic classification.</title>
        <authorList>
            <person name="Goeker M."/>
        </authorList>
    </citation>
    <scope>NUCLEOTIDE SEQUENCE [LARGE SCALE GENOMIC DNA]</scope>
    <source>
        <strain evidence="1 2">YC6886</strain>
    </source>
</reference>
<dbReference type="EMBL" id="JACHFD010000004">
    <property type="protein sequence ID" value="MBB5350982.1"/>
    <property type="molecule type" value="Genomic_DNA"/>
</dbReference>
<dbReference type="AlphaFoldDB" id="A0A840UYX4"/>
<evidence type="ECO:0000313" key="2">
    <source>
        <dbReference type="Proteomes" id="UP000557717"/>
    </source>
</evidence>
<accession>A0A840UYX4</accession>
<sequence length="159" mass="18076">MKILKEPLVHFFVIGALLFGAYRMLNPEVGSPPDEIRVSAGRVQSLAATFARTWQRPPTSEELTGLVDSYVREEMLAREAVKLSLDLNDTIIRRRLEQKMEFIVGDMGSSVVPTEDELSRFLAEHPESFRQPARYSFRQVFFAARCPQRESFPARGEAA</sequence>
<evidence type="ECO:0000313" key="1">
    <source>
        <dbReference type="EMBL" id="MBB5350982.1"/>
    </source>
</evidence>
<evidence type="ECO:0008006" key="3">
    <source>
        <dbReference type="Google" id="ProtNLM"/>
    </source>
</evidence>
<dbReference type="Proteomes" id="UP000557717">
    <property type="component" value="Unassembled WGS sequence"/>
</dbReference>
<name>A0A840UYX4_9BACT</name>
<protein>
    <recommendedName>
        <fullName evidence="3">Peptidyl-prolyl cis-trans isomerase</fullName>
    </recommendedName>
</protein>
<comment type="caution">
    <text evidence="1">The sequence shown here is derived from an EMBL/GenBank/DDBJ whole genome shotgun (WGS) entry which is preliminary data.</text>
</comment>